<keyword evidence="3" id="KW-1185">Reference proteome</keyword>
<feature type="domain" description="F-box" evidence="1">
    <location>
        <begin position="36"/>
        <end position="67"/>
    </location>
</feature>
<dbReference type="OrthoDB" id="2784794at2759"/>
<accession>A0A165EYV1</accession>
<dbReference type="SUPFAM" id="SSF81383">
    <property type="entry name" value="F-box domain"/>
    <property type="match status" value="1"/>
</dbReference>
<gene>
    <name evidence="2" type="ORF">LAESUDRAFT_811819</name>
</gene>
<dbReference type="CDD" id="cd09917">
    <property type="entry name" value="F-box_SF"/>
    <property type="match status" value="1"/>
</dbReference>
<dbReference type="AlphaFoldDB" id="A0A165EYV1"/>
<organism evidence="2 3">
    <name type="scientific">Laetiporus sulphureus 93-53</name>
    <dbReference type="NCBI Taxonomy" id="1314785"/>
    <lineage>
        <taxon>Eukaryota</taxon>
        <taxon>Fungi</taxon>
        <taxon>Dikarya</taxon>
        <taxon>Basidiomycota</taxon>
        <taxon>Agaricomycotina</taxon>
        <taxon>Agaricomycetes</taxon>
        <taxon>Polyporales</taxon>
        <taxon>Laetiporus</taxon>
    </lineage>
</organism>
<evidence type="ECO:0000313" key="3">
    <source>
        <dbReference type="Proteomes" id="UP000076871"/>
    </source>
</evidence>
<sequence>MRKMFSTAIASLRPIHESSLRWTTGMGTDEGSLKMPTLPIETCEEILSYLQGDFKTLAACSLACRAWLPVTRSYVFGEVLLQRDEECEHFRVILDESPTVGLHVRILSVKDANDHAGNIAQQESSWVWLLLRLNNLEVLNVVESDLDLSGPIQDVINTRHPVLPIKRFRMARVAFRNNELQILLSSCPLLTHLAMHHSSPWNEIEFSDVAPLWRVAARKWFSNNAAIPITVPCRPIEPNERVPIQTLIWEPIRPLNWQVITNFRNGDQWNLRLRRLSVSCRDFDTTMTPGLRNLLEQSAETLEELHMNVFSGLRPGIPTPNHPFLIGATKLKAIYIRAPLLLSNPSCHSWDGLLDVLSDIRPSHSQLEKLSISMSPTKVILDWDQVGQHLTRIMHVLPQMVVTLLVVPERLSGPGHGDVSAFVDRLLDGLHRSATGGRLALMWFGSHEAFMEYGGLENVLPPWFRVQSSLSDNIWW</sequence>
<protein>
    <recommendedName>
        <fullName evidence="1">F-box domain-containing protein</fullName>
    </recommendedName>
</protein>
<name>A0A165EYV1_9APHY</name>
<dbReference type="EMBL" id="KV427617">
    <property type="protein sequence ID" value="KZT08003.1"/>
    <property type="molecule type" value="Genomic_DNA"/>
</dbReference>
<dbReference type="InterPro" id="IPR036047">
    <property type="entry name" value="F-box-like_dom_sf"/>
</dbReference>
<dbReference type="Pfam" id="PF12937">
    <property type="entry name" value="F-box-like"/>
    <property type="match status" value="1"/>
</dbReference>
<evidence type="ECO:0000313" key="2">
    <source>
        <dbReference type="EMBL" id="KZT08003.1"/>
    </source>
</evidence>
<dbReference type="Proteomes" id="UP000076871">
    <property type="component" value="Unassembled WGS sequence"/>
</dbReference>
<dbReference type="RefSeq" id="XP_040765743.1">
    <property type="nucleotide sequence ID" value="XM_040914350.1"/>
</dbReference>
<proteinExistence type="predicted"/>
<reference evidence="2 3" key="1">
    <citation type="journal article" date="2016" name="Mol. Biol. Evol.">
        <title>Comparative Genomics of Early-Diverging Mushroom-Forming Fungi Provides Insights into the Origins of Lignocellulose Decay Capabilities.</title>
        <authorList>
            <person name="Nagy L.G."/>
            <person name="Riley R."/>
            <person name="Tritt A."/>
            <person name="Adam C."/>
            <person name="Daum C."/>
            <person name="Floudas D."/>
            <person name="Sun H."/>
            <person name="Yadav J.S."/>
            <person name="Pangilinan J."/>
            <person name="Larsson K.H."/>
            <person name="Matsuura K."/>
            <person name="Barry K."/>
            <person name="Labutti K."/>
            <person name="Kuo R."/>
            <person name="Ohm R.A."/>
            <person name="Bhattacharya S.S."/>
            <person name="Shirouzu T."/>
            <person name="Yoshinaga Y."/>
            <person name="Martin F.M."/>
            <person name="Grigoriev I.V."/>
            <person name="Hibbett D.S."/>
        </authorList>
    </citation>
    <scope>NUCLEOTIDE SEQUENCE [LARGE SCALE GENOMIC DNA]</scope>
    <source>
        <strain evidence="2 3">93-53</strain>
    </source>
</reference>
<dbReference type="InterPro" id="IPR001810">
    <property type="entry name" value="F-box_dom"/>
</dbReference>
<dbReference type="InParanoid" id="A0A165EYV1"/>
<dbReference type="GeneID" id="63831377"/>
<evidence type="ECO:0000259" key="1">
    <source>
        <dbReference type="Pfam" id="PF12937"/>
    </source>
</evidence>